<evidence type="ECO:0000313" key="1">
    <source>
        <dbReference type="EMBL" id="OQB74265.1"/>
    </source>
</evidence>
<proteinExistence type="predicted"/>
<name>A0A1V6CBJ0_UNCT6</name>
<organism evidence="1">
    <name type="scientific">candidate division TA06 bacterium ADurb.Bin131</name>
    <dbReference type="NCBI Taxonomy" id="1852827"/>
    <lineage>
        <taxon>Bacteria</taxon>
        <taxon>Bacteria division TA06</taxon>
    </lineage>
</organism>
<reference evidence="1" key="1">
    <citation type="submission" date="2017-02" db="EMBL/GenBank/DDBJ databases">
        <title>Delving into the versatile metabolic prowess of the omnipresent phylum Bacteroidetes.</title>
        <authorList>
            <person name="Nobu M.K."/>
            <person name="Mei R."/>
            <person name="Narihiro T."/>
            <person name="Kuroda K."/>
            <person name="Liu W.-T."/>
        </authorList>
    </citation>
    <scope>NUCLEOTIDE SEQUENCE</scope>
    <source>
        <strain evidence="1">ADurb.Bin131</strain>
    </source>
</reference>
<dbReference type="Gene3D" id="3.40.50.10490">
    <property type="entry name" value="Glucose-6-phosphate isomerase like protein, domain 1"/>
    <property type="match status" value="1"/>
</dbReference>
<dbReference type="AlphaFoldDB" id="A0A1V6CBJ0"/>
<comment type="caution">
    <text evidence="1">The sequence shown here is derived from an EMBL/GenBank/DDBJ whole genome shotgun (WGS) entry which is preliminary data.</text>
</comment>
<accession>A0A1V6CBJ0</accession>
<gene>
    <name evidence="1" type="ORF">BWX89_00587</name>
</gene>
<protein>
    <submittedName>
        <fullName evidence="1">Uncharacterized protein</fullName>
    </submittedName>
</protein>
<dbReference type="SUPFAM" id="SSF82171">
    <property type="entry name" value="DPP6 N-terminal domain-like"/>
    <property type="match status" value="1"/>
</dbReference>
<dbReference type="Proteomes" id="UP000485562">
    <property type="component" value="Unassembled WGS sequence"/>
</dbReference>
<sequence length="844" mass="95193">MQRKIKILFTGLFIFVGFLFSANSQNPVPFKYIPGKAYHILPGTHNNESGYFSLCEGIDGKIYIGTAKYNENSYLVEFDPYTEKQKIVIDTHKVCGINATGYAAQSKIHTRNFVAPSGRIYVGSKQGYKSKGDTSEYPGGFVMVYDPGTQKPECLGMPYPGQGVIDVVADEERNLIYVVTCEDQHWVIYDRKTKQYRELGPILLPYATTLIDVQGRAHAITKDFKIATYDPSTDTLVVRPITVSGKIFKKPQGNGYAICCWVLSGNKKTAYMTMISYPELYEIDLSSSGKTVKAKNLGKMIQGKNPDSRGSLCIHPDGKIYCLWRIDNNTGFGSGYLHHLIRYDPKKKSMEDLGVITVKNPDYFDFSPGADGKPKPFTHGFHKLPDGTLTPLYAHMAMIATRDGTLYATILYPFTLLRIDQFKIPEKTLKVSDPGFAAKQYCRAVLDACDRVESNLSEITKVAEIVAERHMNGGLIGFYPIVYQGLQDELWGRSGGFVNAGFDRPFKKERSPEERKLDVSIIGWGAKPTVKNEVSRMKSFKERGGYIIGFGPKDLPELAEQVKMCDVWFDTGTGEDDRCIQFSDGSKAGRLNYLVNALNGWVLTAEIFSAITRKGHTPAMWKAYLYNDGPQWGDKYLYKKQFMDEYPVAPIPEGYLARAYLDGIRYHVRKFENTQMPNIEKAVGLISQEIKKREKVYIASMGHMPWTYVGKYEDAKWAINVDFHSNVQQQVENYIKNTPDGALIVRLGYTGIEPESSAIFERKKQKIILISAENDVLEHQDWKIPKNVLVYIDMGYSFGDACVWVEGLPIRILAPSGIMQVVAYECLNVEVLSRLSLEKKTIKR</sequence>
<dbReference type="EMBL" id="MWDQ01000046">
    <property type="protein sequence ID" value="OQB74265.1"/>
    <property type="molecule type" value="Genomic_DNA"/>
</dbReference>